<dbReference type="VEuPathDB" id="FungiDB:PC110_g4698"/>
<feature type="region of interest" description="Disordered" evidence="1">
    <location>
        <begin position="904"/>
        <end position="984"/>
    </location>
</feature>
<evidence type="ECO:0000313" key="3">
    <source>
        <dbReference type="Proteomes" id="UP000736787"/>
    </source>
</evidence>
<dbReference type="EMBL" id="RCMK01000016">
    <property type="protein sequence ID" value="KAG2954239.1"/>
    <property type="molecule type" value="Genomic_DNA"/>
</dbReference>
<feature type="region of interest" description="Disordered" evidence="1">
    <location>
        <begin position="237"/>
        <end position="275"/>
    </location>
</feature>
<organism evidence="2 3">
    <name type="scientific">Phytophthora cactorum</name>
    <dbReference type="NCBI Taxonomy" id="29920"/>
    <lineage>
        <taxon>Eukaryota</taxon>
        <taxon>Sar</taxon>
        <taxon>Stramenopiles</taxon>
        <taxon>Oomycota</taxon>
        <taxon>Peronosporomycetes</taxon>
        <taxon>Peronosporales</taxon>
        <taxon>Peronosporaceae</taxon>
        <taxon>Phytophthora</taxon>
    </lineage>
</organism>
<accession>A0A8T1ENN9</accession>
<feature type="compositionally biased region" description="Polar residues" evidence="1">
    <location>
        <begin position="946"/>
        <end position="956"/>
    </location>
</feature>
<dbReference type="Proteomes" id="UP000736787">
    <property type="component" value="Unassembled WGS sequence"/>
</dbReference>
<feature type="compositionally biased region" description="Polar residues" evidence="1">
    <location>
        <begin position="969"/>
        <end position="984"/>
    </location>
</feature>
<evidence type="ECO:0000313" key="2">
    <source>
        <dbReference type="EMBL" id="KAG2954239.1"/>
    </source>
</evidence>
<dbReference type="AlphaFoldDB" id="A0A8T1ENN9"/>
<name>A0A8T1ENN9_9STRA</name>
<proteinExistence type="predicted"/>
<reference evidence="2" key="1">
    <citation type="submission" date="2018-10" db="EMBL/GenBank/DDBJ databases">
        <title>Effector identification in a new, highly contiguous assembly of the strawberry crown rot pathogen Phytophthora cactorum.</title>
        <authorList>
            <person name="Armitage A.D."/>
            <person name="Nellist C.F."/>
            <person name="Bates H."/>
            <person name="Vickerstaff R.J."/>
            <person name="Harrison R.J."/>
        </authorList>
    </citation>
    <scope>NUCLEOTIDE SEQUENCE</scope>
    <source>
        <strain evidence="2">4040</strain>
    </source>
</reference>
<sequence>MPLPSDVFPALFDALRDRLAVHVSAVDSVTPGDNTPVAWTPLISSSPAASDTLLTSLSTSDPRLHRCIVQEIRHNASASRLEMLRRRRLEVRRTREAKRKHKQRLDAVAAAERDTALLDISTHDHKFQLFVTETHAKATARLQTLFYECIAEIKKALVRMEGVAADTTEESESGRLGLSLRMAIVSSSVAAGLRQGTLARRRITPAHRPPKKSSKLAPSLHFGVSASEMWTEVLKNMVSQSSPSKPQRVISSSSTRRIRRPPSSKDATPPELEPSFSTCDGRCSVFRQLAIGDTPQFPGTACDVQLSSIYIQWMLSTQSQSRDPVPNDVTSGSDWIQHVSVADYNIYFDVAEYEQKFAAIMQNYATSAVSDVASAIDHAVLASARRSLREVSTILERTRAEKKDYSADTIFATRKIQSGDNSSSSQPKDPSIFARASVLQLVQTLYYSRRFLTMLPGVDVAVLRKLYPSALFGEGCITSLYVPVFTCLGESEVKYDQAKAIAPPSRVSMLPLNDRAIHELLLVYVARGRHALKQDSGSSWDSNQQFTSLALSDAVNTLIPSRQTDSKQPAGTRFCVIKNPQGLWKQNNGWKQSKATGEQDDSEELQGFREADVVFVECAVAFTQLGSARQFKAAQNFKSHGMLEILGPSCMWRSCITSQDTQNNTNLCMWHASVQRFIEVGESMQYTPNGSRMKEAMITVGTDSLVERTKRVIQTSSSLLEELSSRHLPYSIKAFYEHVVNATSNHAYQAEFLGETTLAGITNGSTSISDIEKSHHELQRLVDISEEILSTENYATRELQQLLQLTVYPGVEGSFIQHGFFDVEELQNDIRTRDFELLLRLSQQKLQILMRRRQDEDNQVARRLASSRSLPSMSRGTAGLNGSKIGSSVYEVIHVMRKGRQSLLRQQRHQGEGIRNGSKRNAPLSRSLEHCASDLPYRSRSKELKQMSSPTESIVSRSPRPVTPIGYRNITQPSAQRESQLGSS</sequence>
<comment type="caution">
    <text evidence="2">The sequence shown here is derived from an EMBL/GenBank/DDBJ whole genome shotgun (WGS) entry which is preliminary data.</text>
</comment>
<gene>
    <name evidence="2" type="ORF">PC117_g1361</name>
</gene>
<evidence type="ECO:0000256" key="1">
    <source>
        <dbReference type="SAM" id="MobiDB-lite"/>
    </source>
</evidence>
<protein>
    <submittedName>
        <fullName evidence="2">Uncharacterized protein</fullName>
    </submittedName>
</protein>